<keyword evidence="3" id="KW-1185">Reference proteome</keyword>
<gene>
    <name evidence="2" type="ORF">RB653_003498</name>
</gene>
<proteinExistence type="predicted"/>
<reference evidence="2 3" key="1">
    <citation type="submission" date="2023-11" db="EMBL/GenBank/DDBJ databases">
        <title>Dfirmibasis_genome.</title>
        <authorList>
            <person name="Edelbroek B."/>
            <person name="Kjellin J."/>
            <person name="Jerlstrom-Hultqvist J."/>
            <person name="Soderbom F."/>
        </authorList>
    </citation>
    <scope>NUCLEOTIDE SEQUENCE [LARGE SCALE GENOMIC DNA]</scope>
    <source>
        <strain evidence="2 3">TNS-C-14</strain>
    </source>
</reference>
<name>A0AAN7U4Q3_9MYCE</name>
<protein>
    <submittedName>
        <fullName evidence="2">Uncharacterized protein</fullName>
    </submittedName>
</protein>
<feature type="region of interest" description="Disordered" evidence="1">
    <location>
        <begin position="78"/>
        <end position="150"/>
    </location>
</feature>
<feature type="compositionally biased region" description="Polar residues" evidence="1">
    <location>
        <begin position="141"/>
        <end position="150"/>
    </location>
</feature>
<accession>A0AAN7U4Q3</accession>
<dbReference type="Proteomes" id="UP001344447">
    <property type="component" value="Unassembled WGS sequence"/>
</dbReference>
<comment type="caution">
    <text evidence="2">The sequence shown here is derived from an EMBL/GenBank/DDBJ whole genome shotgun (WGS) entry which is preliminary data.</text>
</comment>
<feature type="compositionally biased region" description="Basic and acidic residues" evidence="1">
    <location>
        <begin position="130"/>
        <end position="140"/>
    </location>
</feature>
<evidence type="ECO:0000256" key="1">
    <source>
        <dbReference type="SAM" id="MobiDB-lite"/>
    </source>
</evidence>
<evidence type="ECO:0000313" key="3">
    <source>
        <dbReference type="Proteomes" id="UP001344447"/>
    </source>
</evidence>
<sequence>MNEKSRQKSGFTLPEGIKDVNELIAKFTQLKEREIKTIERTKLAEENKFESTPMSYWYTKARDAFKSSRATFNSIKEQEKTRMEVGLLKLKNNNKNNNKNKNNRDNSNGNGSSKKNNKNKGDSQNPSSNDSKEKKIESNKDTTSTCGKRK</sequence>
<dbReference type="AlphaFoldDB" id="A0AAN7U4Q3"/>
<evidence type="ECO:0000313" key="2">
    <source>
        <dbReference type="EMBL" id="KAK5581918.1"/>
    </source>
</evidence>
<organism evidence="2 3">
    <name type="scientific">Dictyostelium firmibasis</name>
    <dbReference type="NCBI Taxonomy" id="79012"/>
    <lineage>
        <taxon>Eukaryota</taxon>
        <taxon>Amoebozoa</taxon>
        <taxon>Evosea</taxon>
        <taxon>Eumycetozoa</taxon>
        <taxon>Dictyostelia</taxon>
        <taxon>Dictyosteliales</taxon>
        <taxon>Dictyosteliaceae</taxon>
        <taxon>Dictyostelium</taxon>
    </lineage>
</organism>
<feature type="compositionally biased region" description="Low complexity" evidence="1">
    <location>
        <begin position="86"/>
        <end position="114"/>
    </location>
</feature>
<dbReference type="EMBL" id="JAVFKY010000001">
    <property type="protein sequence ID" value="KAK5581918.1"/>
    <property type="molecule type" value="Genomic_DNA"/>
</dbReference>